<dbReference type="PROSITE" id="PS00086">
    <property type="entry name" value="CYTOCHROME_P450"/>
    <property type="match status" value="1"/>
</dbReference>
<keyword evidence="6" id="KW-0444">Lipid biosynthesis</keyword>
<evidence type="ECO:0000256" key="5">
    <source>
        <dbReference type="ARBA" id="ARBA00022723"/>
    </source>
</evidence>
<dbReference type="Pfam" id="PF00067">
    <property type="entry name" value="p450"/>
    <property type="match status" value="1"/>
</dbReference>
<evidence type="ECO:0000256" key="3">
    <source>
        <dbReference type="ARBA" id="ARBA00022548"/>
    </source>
</evidence>
<comment type="cofactor">
    <cofactor evidence="12">
        <name>heme</name>
        <dbReference type="ChEBI" id="CHEBI:30413"/>
    </cofactor>
</comment>
<keyword evidence="3" id="KW-0153">Cholesterol metabolism</keyword>
<evidence type="ECO:0000256" key="4">
    <source>
        <dbReference type="ARBA" id="ARBA00022617"/>
    </source>
</evidence>
<protein>
    <submittedName>
        <fullName evidence="14">Premnaspirodiene oxygenase</fullName>
    </submittedName>
</protein>
<dbReference type="Gene3D" id="1.10.630.10">
    <property type="entry name" value="Cytochrome P450"/>
    <property type="match status" value="1"/>
</dbReference>
<dbReference type="GO" id="GO:0006694">
    <property type="term" value="P:steroid biosynthetic process"/>
    <property type="evidence" value="ECO:0007669"/>
    <property type="project" value="UniProtKB-KW"/>
</dbReference>
<evidence type="ECO:0000256" key="10">
    <source>
        <dbReference type="ARBA" id="ARBA00023166"/>
    </source>
</evidence>
<sequence>MELKLLNLPSLLLPLCFLLLFTLFKRSRSSNLNLPPRPWKLPLIGSIHYVFNTLPHHAFHRLAQRHGQIMLVQLGLVDTLVISSPELAAEIMKIQDINFSSRPEIYVPKNLIYGCRDILFSPYGDYWRQIKKIAIVELLSTSRVRSYHSIFEDEISDFVMNIRKLSSENKSVNLSGMLLTLMNSIIGRCAVGDKGNLGKQERFILALEEILELMSGFSVVDLFPSIKYLDVLVGVKSRVQRLHQHVDEILQGIIKEHELKQARRTSPRGEEAEDLLDVLLRIRRQGELEIPLTDDNLKAVILDMFLAGTDTTSTLIAWVMSQLIKNPLVIEKAKEEVRRILKGKTNIKKRDLEELSYLKYVTKETLRLHPPVPLLGLKMCIDSCKVAGYDIPAGTRVVINAWAIGRDPRYWKDAEQFKPERFVDNPIDFKGKNFEFLPFGAGRRMCPGISFANAVVEFTLAQLLLHFDWKLPNRMTHEELDMTESFGITSPRKFDLYLVATPYFPPCYQKVMGIGNDYVMESRSPLLVLQFQLHISHQLSKSDGNRK</sequence>
<evidence type="ECO:0000256" key="8">
    <source>
        <dbReference type="ARBA" id="ARBA00023004"/>
    </source>
</evidence>
<keyword evidence="11" id="KW-0753">Steroid metabolism</keyword>
<dbReference type="InterPro" id="IPR036396">
    <property type="entry name" value="Cyt_P450_sf"/>
</dbReference>
<evidence type="ECO:0000256" key="12">
    <source>
        <dbReference type="PIRSR" id="PIRSR602401-1"/>
    </source>
</evidence>
<proteinExistence type="evidence at transcript level"/>
<dbReference type="EMBL" id="KX168698">
    <property type="protein sequence ID" value="APU50913.1"/>
    <property type="molecule type" value="mRNA"/>
</dbReference>
<feature type="binding site" description="axial binding residue" evidence="12">
    <location>
        <position position="446"/>
    </location>
    <ligand>
        <name>heme</name>
        <dbReference type="ChEBI" id="CHEBI:30413"/>
    </ligand>
    <ligandPart>
        <name>Fe</name>
        <dbReference type="ChEBI" id="CHEBI:18248"/>
    </ligandPart>
</feature>
<keyword evidence="5 12" id="KW-0479">Metal-binding</keyword>
<dbReference type="FunFam" id="1.10.630.10:FF:000043">
    <property type="entry name" value="Cytochrome P450 99A2"/>
    <property type="match status" value="1"/>
</dbReference>
<dbReference type="GO" id="GO:0008203">
    <property type="term" value="P:cholesterol metabolic process"/>
    <property type="evidence" value="ECO:0007669"/>
    <property type="project" value="UniProtKB-KW"/>
</dbReference>
<dbReference type="InterPro" id="IPR017972">
    <property type="entry name" value="Cyt_P450_CS"/>
</dbReference>
<dbReference type="GO" id="GO:0004497">
    <property type="term" value="F:monooxygenase activity"/>
    <property type="evidence" value="ECO:0007669"/>
    <property type="project" value="UniProtKB-KW"/>
</dbReference>
<evidence type="ECO:0000256" key="2">
    <source>
        <dbReference type="ARBA" id="ARBA00010617"/>
    </source>
</evidence>
<evidence type="ECO:0000256" key="6">
    <source>
        <dbReference type="ARBA" id="ARBA00022955"/>
    </source>
</evidence>
<keyword evidence="6" id="KW-0752">Steroid biosynthesis</keyword>
<evidence type="ECO:0000256" key="1">
    <source>
        <dbReference type="ARBA" id="ARBA00004731"/>
    </source>
</evidence>
<dbReference type="InterPro" id="IPR001128">
    <property type="entry name" value="Cyt_P450"/>
</dbReference>
<evidence type="ECO:0000256" key="13">
    <source>
        <dbReference type="RuleBase" id="RU000461"/>
    </source>
</evidence>
<dbReference type="PRINTS" id="PR00463">
    <property type="entry name" value="EP450I"/>
</dbReference>
<dbReference type="PRINTS" id="PR00385">
    <property type="entry name" value="P450"/>
</dbReference>
<dbReference type="GO" id="GO:0005506">
    <property type="term" value="F:iron ion binding"/>
    <property type="evidence" value="ECO:0007669"/>
    <property type="project" value="InterPro"/>
</dbReference>
<keyword evidence="8 12" id="KW-0408">Iron</keyword>
<reference evidence="14" key="1">
    <citation type="submission" date="2016-04" db="EMBL/GenBank/DDBJ databases">
        <title>Analysis of codon usage bias based on the Fritillaria cirrhosa transcriptome.</title>
        <authorList>
            <person name="Li Y."/>
        </authorList>
    </citation>
    <scope>NUCLEOTIDE SEQUENCE</scope>
    <source>
        <strain evidence="14">Isotig00003</strain>
    </source>
</reference>
<keyword evidence="4 12" id="KW-0349">Heme</keyword>
<dbReference type="GO" id="GO:0016705">
    <property type="term" value="F:oxidoreductase activity, acting on paired donors, with incorporation or reduction of molecular oxygen"/>
    <property type="evidence" value="ECO:0007669"/>
    <property type="project" value="InterPro"/>
</dbReference>
<keyword evidence="6" id="KW-0443">Lipid metabolism</keyword>
<dbReference type="CDD" id="cd11072">
    <property type="entry name" value="CYP71-like"/>
    <property type="match status" value="1"/>
</dbReference>
<dbReference type="SUPFAM" id="SSF48264">
    <property type="entry name" value="Cytochrome P450"/>
    <property type="match status" value="1"/>
</dbReference>
<dbReference type="GO" id="GO:0020037">
    <property type="term" value="F:heme binding"/>
    <property type="evidence" value="ECO:0007669"/>
    <property type="project" value="InterPro"/>
</dbReference>
<keyword evidence="9 13" id="KW-0503">Monooxygenase</keyword>
<evidence type="ECO:0000256" key="7">
    <source>
        <dbReference type="ARBA" id="ARBA00023002"/>
    </source>
</evidence>
<dbReference type="AlphaFoldDB" id="A0A1L7H7Y6"/>
<dbReference type="PANTHER" id="PTHR47955:SF8">
    <property type="entry name" value="CYTOCHROME P450 71D11-LIKE"/>
    <property type="match status" value="1"/>
</dbReference>
<evidence type="ECO:0000313" key="14">
    <source>
        <dbReference type="EMBL" id="APU50913.1"/>
    </source>
</evidence>
<dbReference type="PANTHER" id="PTHR47955">
    <property type="entry name" value="CYTOCHROME P450 FAMILY 71 PROTEIN"/>
    <property type="match status" value="1"/>
</dbReference>
<gene>
    <name evidence="14" type="primary">CYP71D55</name>
</gene>
<accession>A0A1L7H7Y6</accession>
<comment type="pathway">
    <text evidence="1">Steroid metabolism; cholesterol metabolism.</text>
</comment>
<evidence type="ECO:0000256" key="9">
    <source>
        <dbReference type="ARBA" id="ARBA00023033"/>
    </source>
</evidence>
<dbReference type="InterPro" id="IPR002401">
    <property type="entry name" value="Cyt_P450_E_grp-I"/>
</dbReference>
<name>A0A1L7H7Y6_9LILI</name>
<organism evidence="14">
    <name type="scientific">Fritillaria cirrhosa</name>
    <dbReference type="NCBI Taxonomy" id="108544"/>
    <lineage>
        <taxon>Eukaryota</taxon>
        <taxon>Viridiplantae</taxon>
        <taxon>Streptophyta</taxon>
        <taxon>Embryophyta</taxon>
        <taxon>Tracheophyta</taxon>
        <taxon>Spermatophyta</taxon>
        <taxon>Magnoliopsida</taxon>
        <taxon>Liliopsida</taxon>
        <taxon>Liliales</taxon>
        <taxon>Liliaceae</taxon>
        <taxon>Fritillaria</taxon>
    </lineage>
</organism>
<keyword evidence="7 13" id="KW-0560">Oxidoreductase</keyword>
<comment type="similarity">
    <text evidence="2 13">Belongs to the cytochrome P450 family.</text>
</comment>
<keyword evidence="10" id="KW-1207">Sterol metabolism</keyword>
<evidence type="ECO:0000256" key="11">
    <source>
        <dbReference type="ARBA" id="ARBA00023221"/>
    </source>
</evidence>